<dbReference type="PANTHER" id="PTHR22550">
    <property type="entry name" value="SPORE GERMINATION PROTEIN"/>
    <property type="match status" value="1"/>
</dbReference>
<accession>A0ABY5DVM9</accession>
<feature type="transmembrane region" description="Helical" evidence="5">
    <location>
        <begin position="294"/>
        <end position="318"/>
    </location>
</feature>
<dbReference type="Gene3D" id="3.40.50.410">
    <property type="entry name" value="von Willebrand factor, type A domain"/>
    <property type="match status" value="1"/>
</dbReference>
<organism evidence="7 8">
    <name type="scientific">Paraconexibacter antarcticus</name>
    <dbReference type="NCBI Taxonomy" id="2949664"/>
    <lineage>
        <taxon>Bacteria</taxon>
        <taxon>Bacillati</taxon>
        <taxon>Actinomycetota</taxon>
        <taxon>Thermoleophilia</taxon>
        <taxon>Solirubrobacterales</taxon>
        <taxon>Paraconexibacteraceae</taxon>
        <taxon>Paraconexibacter</taxon>
    </lineage>
</organism>
<evidence type="ECO:0000256" key="4">
    <source>
        <dbReference type="ARBA" id="ARBA00023136"/>
    </source>
</evidence>
<protein>
    <submittedName>
        <fullName evidence="7">VWA domain-containing protein</fullName>
    </submittedName>
</protein>
<dbReference type="RefSeq" id="WP_254571599.1">
    <property type="nucleotide sequence ID" value="NZ_CP098502.1"/>
</dbReference>
<feature type="domain" description="VWFA" evidence="6">
    <location>
        <begin position="87"/>
        <end position="281"/>
    </location>
</feature>
<evidence type="ECO:0000256" key="5">
    <source>
        <dbReference type="SAM" id="Phobius"/>
    </source>
</evidence>
<evidence type="ECO:0000256" key="2">
    <source>
        <dbReference type="ARBA" id="ARBA00022692"/>
    </source>
</evidence>
<dbReference type="SUPFAM" id="SSF53300">
    <property type="entry name" value="vWA-like"/>
    <property type="match status" value="1"/>
</dbReference>
<dbReference type="Pfam" id="PF13519">
    <property type="entry name" value="VWA_2"/>
    <property type="match status" value="1"/>
</dbReference>
<keyword evidence="1" id="KW-1003">Cell membrane</keyword>
<proteinExistence type="predicted"/>
<feature type="transmembrane region" description="Helical" evidence="5">
    <location>
        <begin position="56"/>
        <end position="73"/>
    </location>
</feature>
<keyword evidence="4 5" id="KW-0472">Membrane</keyword>
<evidence type="ECO:0000313" key="8">
    <source>
        <dbReference type="Proteomes" id="UP001056035"/>
    </source>
</evidence>
<gene>
    <name evidence="7" type="ORF">NBH00_01560</name>
</gene>
<name>A0ABY5DVM9_9ACTN</name>
<dbReference type="EMBL" id="CP098502">
    <property type="protein sequence ID" value="UTI64907.1"/>
    <property type="molecule type" value="Genomic_DNA"/>
</dbReference>
<dbReference type="PROSITE" id="PS50234">
    <property type="entry name" value="VWFA"/>
    <property type="match status" value="1"/>
</dbReference>
<evidence type="ECO:0000313" key="7">
    <source>
        <dbReference type="EMBL" id="UTI64907.1"/>
    </source>
</evidence>
<reference evidence="7 8" key="1">
    <citation type="submission" date="2022-06" db="EMBL/GenBank/DDBJ databases">
        <title>Paraconexibacter antarcticus.</title>
        <authorList>
            <person name="Kim C.S."/>
        </authorList>
    </citation>
    <scope>NUCLEOTIDE SEQUENCE [LARGE SCALE GENOMIC DNA]</scope>
    <source>
        <strain evidence="7 8">02-257</strain>
    </source>
</reference>
<evidence type="ECO:0000256" key="1">
    <source>
        <dbReference type="ARBA" id="ARBA00022475"/>
    </source>
</evidence>
<evidence type="ECO:0000259" key="6">
    <source>
        <dbReference type="PROSITE" id="PS50234"/>
    </source>
</evidence>
<keyword evidence="8" id="KW-1185">Reference proteome</keyword>
<evidence type="ECO:0000256" key="3">
    <source>
        <dbReference type="ARBA" id="ARBA00022989"/>
    </source>
</evidence>
<sequence>MSFGHPTALLALVVVPVLVAVYVARTRQQGRAAAAFASPVLADSHSPQRPGPRRHVPYLIFGLALVALLLAVARPQRSVAVPVERASIMLMTDVSGSMLATDITPDRLSAARDAAEQFLNTIPKRVNIGIMAFNQRASVLQSPTQDRAAAFDALQQMQAGGGTATGVAVQTAVGILRPSSRRQQTDSRAPAAIVLLSDGASTRGVDPVKAAAAAKKAGVRVYTVALGTPNGTIRVMRRNGTYQTKPVPPDPTTLRQMAEAGGGAFYASASSAKLSQVYERLGSELGTRKAKRSIVPAFAAAAALLMLIGGGTSVRWFGRLI</sequence>
<dbReference type="InterPro" id="IPR002035">
    <property type="entry name" value="VWF_A"/>
</dbReference>
<keyword evidence="3 5" id="KW-1133">Transmembrane helix</keyword>
<dbReference type="SMART" id="SM00327">
    <property type="entry name" value="VWA"/>
    <property type="match status" value="1"/>
</dbReference>
<dbReference type="InterPro" id="IPR050768">
    <property type="entry name" value="UPF0353/GerABKA_families"/>
</dbReference>
<keyword evidence="2 5" id="KW-0812">Transmembrane</keyword>
<dbReference type="PANTHER" id="PTHR22550:SF5">
    <property type="entry name" value="LEUCINE ZIPPER PROTEIN 4"/>
    <property type="match status" value="1"/>
</dbReference>
<dbReference type="Proteomes" id="UP001056035">
    <property type="component" value="Chromosome"/>
</dbReference>
<dbReference type="InterPro" id="IPR036465">
    <property type="entry name" value="vWFA_dom_sf"/>
</dbReference>